<evidence type="ECO:0000313" key="2">
    <source>
        <dbReference type="EMBL" id="SES25418.1"/>
    </source>
</evidence>
<organism evidence="2 3">
    <name type="scientific">Butyrivibrio fibrisolvens</name>
    <dbReference type="NCBI Taxonomy" id="831"/>
    <lineage>
        <taxon>Bacteria</taxon>
        <taxon>Bacillati</taxon>
        <taxon>Bacillota</taxon>
        <taxon>Clostridia</taxon>
        <taxon>Lachnospirales</taxon>
        <taxon>Lachnospiraceae</taxon>
        <taxon>Butyrivibrio</taxon>
    </lineage>
</organism>
<reference evidence="2 3" key="1">
    <citation type="submission" date="2016-10" db="EMBL/GenBank/DDBJ databases">
        <authorList>
            <person name="de Groot N.N."/>
        </authorList>
    </citation>
    <scope>NUCLEOTIDE SEQUENCE [LARGE SCALE GENOMIC DNA]</scope>
    <source>
        <strain evidence="2 3">AR40</strain>
    </source>
</reference>
<name>A0A1H9VV58_BUTFI</name>
<protein>
    <submittedName>
        <fullName evidence="2">Uncharacterized protein</fullName>
    </submittedName>
</protein>
<evidence type="ECO:0000313" key="3">
    <source>
        <dbReference type="Proteomes" id="UP000182584"/>
    </source>
</evidence>
<dbReference type="RefSeq" id="WP_074757935.1">
    <property type="nucleotide sequence ID" value="NZ_FOGJ01000025.1"/>
</dbReference>
<keyword evidence="1" id="KW-0812">Transmembrane</keyword>
<feature type="transmembrane region" description="Helical" evidence="1">
    <location>
        <begin position="12"/>
        <end position="33"/>
    </location>
</feature>
<dbReference type="Proteomes" id="UP000182584">
    <property type="component" value="Unassembled WGS sequence"/>
</dbReference>
<dbReference type="OrthoDB" id="2005322at2"/>
<sequence length="224" mass="26162">MDYRVIVTKRSIYNILPRAIIYFLLPVCVFFDFKYDLNILKWVLLAFAIYTIPSIYFALVFVNEKIIVSSEGIIHILPTKKELVYRWGDVKKVYLGSCGQYANSMLIILLSDRKKLKIPFYLKGYDLLKEYMVDHGILGMYSDSPLYYYTNMGKHSKYIYDKSSKIQSFGDSKVDISDVMDTVASGEYLLASDILNQKTNIGMDEAFLYVRQIKYKNERKNKNQ</sequence>
<dbReference type="EMBL" id="FOGJ01000025">
    <property type="protein sequence ID" value="SES25418.1"/>
    <property type="molecule type" value="Genomic_DNA"/>
</dbReference>
<accession>A0A1H9VV58</accession>
<proteinExistence type="predicted"/>
<feature type="transmembrane region" description="Helical" evidence="1">
    <location>
        <begin position="39"/>
        <end position="62"/>
    </location>
</feature>
<keyword evidence="1" id="KW-1133">Transmembrane helix</keyword>
<dbReference type="AlphaFoldDB" id="A0A1H9VV58"/>
<keyword evidence="1" id="KW-0472">Membrane</keyword>
<evidence type="ECO:0000256" key="1">
    <source>
        <dbReference type="SAM" id="Phobius"/>
    </source>
</evidence>
<gene>
    <name evidence="2" type="ORF">SAMN04487884_12527</name>
</gene>